<proteinExistence type="predicted"/>
<name>A0A7D3QII8_9VIRU</name>
<accession>A0A7D3QII8</accession>
<sequence length="516" mass="59270">MAESVSVDNSYITYITNQPYVYPPDNHSAVQVVGAEGTPLHTTNTGWHILPTMLWKHFVTPKKWFELIINYEAFRVDGYRVSIFNMVPMTTQLAIQGNTVFTAFNNCIYGLGYQDKLYETEWHNWYHSNTDNEFNLLYKEGLMMNMGTNTSRRFVLPRYLWAMTNPVATETWTWNQKWFRQDNTVPSGEYHVDGVFPGRGWYPSGIVWDPFNRPEELKELRPGKNSISFTWERHGCDENKWFNFDSIAAWFPYTPSGPYNIGHERPGEFKLTGMMDPNELSMKDQYTTQGGGQVNDYSIPNWSDLPIVPLQWWWKEMQNSIAPVTTTDASRILKYLNLFFAGTERECYMYGPTQCFLKLIPLINDSNTNVECSAQVAVKTELLLSVKKRRSAIYAPTWGPMPWRAVYSANSFDRNFFGAFVRYRTGGQRRTWQNLADSSDTKAHPRKTPYNNTSVVPSGTGQGCTFTTPPTYTMTKAKLKTVTRTTPSAPPLPSDIDISQLYPPLDQFKGPSTSLK</sequence>
<feature type="region of interest" description="Disordered" evidence="1">
    <location>
        <begin position="483"/>
        <end position="516"/>
    </location>
</feature>
<organism evidence="2">
    <name type="scientific">Parvoviridae sp</name>
    <dbReference type="NCBI Taxonomy" id="1940570"/>
    <lineage>
        <taxon>Viruses</taxon>
        <taxon>Monodnaviria</taxon>
        <taxon>Shotokuvirae</taxon>
        <taxon>Cossaviricota</taxon>
        <taxon>Quintoviricetes</taxon>
        <taxon>Piccovirales</taxon>
        <taxon>Parvoviridae</taxon>
    </lineage>
</organism>
<evidence type="ECO:0000313" key="2">
    <source>
        <dbReference type="EMBL" id="QKE54857.1"/>
    </source>
</evidence>
<protein>
    <submittedName>
        <fullName evidence="2">Capsid protein</fullName>
    </submittedName>
</protein>
<reference evidence="2" key="1">
    <citation type="submission" date="2020-01" db="EMBL/GenBank/DDBJ databases">
        <title>Viral genomes from wild and zoo birds in China.</title>
        <authorList>
            <person name="Xiao Y."/>
            <person name="Shan T."/>
            <person name="Yang S."/>
            <person name="Zhang W."/>
        </authorList>
    </citation>
    <scope>NUCLEOTIDE SEQUENCE</scope>
    <source>
        <strain evidence="2">Brb001par1</strain>
    </source>
</reference>
<evidence type="ECO:0000256" key="1">
    <source>
        <dbReference type="SAM" id="MobiDB-lite"/>
    </source>
</evidence>
<dbReference type="EMBL" id="MT138217">
    <property type="protein sequence ID" value="QKE54857.1"/>
    <property type="molecule type" value="Genomic_DNA"/>
</dbReference>
<feature type="region of interest" description="Disordered" evidence="1">
    <location>
        <begin position="434"/>
        <end position="456"/>
    </location>
</feature>